<sequence>MVFFISASKTALALLALPLLSLHAEPRTCDITGVEACTIDSLTASTNDEGIVISPNGNTRCAFDDYTDPVSNFTSRSKYFFQVFPAKNHNTKKLLLYFQGGGACVDELTCNFALQCQLGSNALISTKASVEITGIVNRSLGNNVFNDFNIVYLPYCTGDLFVGNKYVEPLESVYNQALGNKQCLGQNHGMHLNGYNNTMAVLHWALANYQNLDQIVIGGYSAGSLGAQLWSTYVANAWKVKTKGITYQVLADSYVGVFPETMKPASSLIKYYNGCQLLGFPNVIASACEAETATAIEMVLSLMTETPLSEWLFINSIADKTQRGFYELVLSGIAGYPFKEVLPADDFYSNMTEILNTYAQSMNVGRYNVYGDVHVWLTKNEYQSVQDMDGRLLGDVLRKWLTPILHRPSDSFYLLPQVPEEVGNDNALIHDGNRNATNPYE</sequence>
<dbReference type="InterPro" id="IPR004963">
    <property type="entry name" value="PAE/NOTUM"/>
</dbReference>
<dbReference type="GeneID" id="94351341"/>
<evidence type="ECO:0000313" key="3">
    <source>
        <dbReference type="Proteomes" id="UP000294530"/>
    </source>
</evidence>
<dbReference type="AlphaFoldDB" id="A0A976ILN4"/>
<dbReference type="RefSeq" id="XP_067823627.1">
    <property type="nucleotide sequence ID" value="XM_067965670.1"/>
</dbReference>
<comment type="caution">
    <text evidence="2">The sequence shown here is derived from an EMBL/GenBank/DDBJ whole genome shotgun (WGS) entry which is preliminary data.</text>
</comment>
<dbReference type="KEGG" id="blac:94351341"/>
<dbReference type="PANTHER" id="PTHR21562">
    <property type="entry name" value="NOTUM-RELATED"/>
    <property type="match status" value="1"/>
</dbReference>
<dbReference type="GO" id="GO:0016787">
    <property type="term" value="F:hydrolase activity"/>
    <property type="evidence" value="ECO:0007669"/>
    <property type="project" value="InterPro"/>
</dbReference>
<reference evidence="2 3" key="1">
    <citation type="journal article" date="2021" name="Genome Biol.">
        <title>AFLAP: assembly-free linkage analysis pipeline using k-mers from genome sequencing data.</title>
        <authorList>
            <person name="Fletcher K."/>
            <person name="Zhang L."/>
            <person name="Gil J."/>
            <person name="Han R."/>
            <person name="Cavanaugh K."/>
            <person name="Michelmore R."/>
        </authorList>
    </citation>
    <scope>NUCLEOTIDE SEQUENCE [LARGE SCALE GENOMIC DNA]</scope>
    <source>
        <strain evidence="2 3">SF5</strain>
    </source>
</reference>
<keyword evidence="3" id="KW-1185">Reference proteome</keyword>
<dbReference type="Proteomes" id="UP000294530">
    <property type="component" value="Unassembled WGS sequence"/>
</dbReference>
<organism evidence="2 3">
    <name type="scientific">Bremia lactucae</name>
    <name type="common">Lettuce downy mildew</name>
    <dbReference type="NCBI Taxonomy" id="4779"/>
    <lineage>
        <taxon>Eukaryota</taxon>
        <taxon>Sar</taxon>
        <taxon>Stramenopiles</taxon>
        <taxon>Oomycota</taxon>
        <taxon>Peronosporomycetes</taxon>
        <taxon>Peronosporales</taxon>
        <taxon>Peronosporaceae</taxon>
        <taxon>Bremia</taxon>
    </lineage>
</organism>
<evidence type="ECO:0000256" key="1">
    <source>
        <dbReference type="SAM" id="SignalP"/>
    </source>
</evidence>
<gene>
    <name evidence="2" type="ORF">CCR75_007612</name>
</gene>
<accession>A0A976ILN4</accession>
<protein>
    <recommendedName>
        <fullName evidence="4">Pectin acetylesterase</fullName>
    </recommendedName>
</protein>
<name>A0A976ILN4_BRELC</name>
<evidence type="ECO:0008006" key="4">
    <source>
        <dbReference type="Google" id="ProtNLM"/>
    </source>
</evidence>
<dbReference type="PANTHER" id="PTHR21562:SF83">
    <property type="entry name" value="PECTIN ACETYLESTERASE 4"/>
    <property type="match status" value="1"/>
</dbReference>
<proteinExistence type="predicted"/>
<feature type="chain" id="PRO_5037377328" description="Pectin acetylesterase" evidence="1">
    <location>
        <begin position="25"/>
        <end position="441"/>
    </location>
</feature>
<keyword evidence="1" id="KW-0732">Signal</keyword>
<dbReference type="EMBL" id="SHOA02000009">
    <property type="protein sequence ID" value="TDH74129.1"/>
    <property type="molecule type" value="Genomic_DNA"/>
</dbReference>
<evidence type="ECO:0000313" key="2">
    <source>
        <dbReference type="EMBL" id="TDH74129.1"/>
    </source>
</evidence>
<dbReference type="Pfam" id="PF03283">
    <property type="entry name" value="PAE"/>
    <property type="match status" value="1"/>
</dbReference>
<feature type="signal peptide" evidence="1">
    <location>
        <begin position="1"/>
        <end position="24"/>
    </location>
</feature>
<dbReference type="OrthoDB" id="2015280at2759"/>